<accession>A0A8H4TCM4</accession>
<dbReference type="OrthoDB" id="5114892at2759"/>
<proteinExistence type="predicted"/>
<dbReference type="AlphaFoldDB" id="A0A8H4TCM4"/>
<reference evidence="1" key="1">
    <citation type="journal article" date="2020" name="BMC Genomics">
        <title>Correction to: Identification and distribution of gene clusters required for synthesis of sphingolipid metabolism inhibitors in diverse species of the filamentous fungus Fusarium.</title>
        <authorList>
            <person name="Kim H.S."/>
            <person name="Lohmar J.M."/>
            <person name="Busman M."/>
            <person name="Brown D.W."/>
            <person name="Naumann T.A."/>
            <person name="Divon H.H."/>
            <person name="Lysoe E."/>
            <person name="Uhlig S."/>
            <person name="Proctor R.H."/>
        </authorList>
    </citation>
    <scope>NUCLEOTIDE SEQUENCE</scope>
    <source>
        <strain evidence="1">NRRL 20472</strain>
    </source>
</reference>
<protein>
    <submittedName>
        <fullName evidence="1">Uncharacterized protein</fullName>
    </submittedName>
</protein>
<evidence type="ECO:0000313" key="1">
    <source>
        <dbReference type="EMBL" id="KAF4955212.1"/>
    </source>
</evidence>
<comment type="caution">
    <text evidence="1">The sequence shown here is derived from an EMBL/GenBank/DDBJ whole genome shotgun (WGS) entry which is preliminary data.</text>
</comment>
<organism evidence="1 2">
    <name type="scientific">Fusarium sarcochroum</name>
    <dbReference type="NCBI Taxonomy" id="1208366"/>
    <lineage>
        <taxon>Eukaryota</taxon>
        <taxon>Fungi</taxon>
        <taxon>Dikarya</taxon>
        <taxon>Ascomycota</taxon>
        <taxon>Pezizomycotina</taxon>
        <taxon>Sordariomycetes</taxon>
        <taxon>Hypocreomycetidae</taxon>
        <taxon>Hypocreales</taxon>
        <taxon>Nectriaceae</taxon>
        <taxon>Fusarium</taxon>
        <taxon>Fusarium lateritium species complex</taxon>
    </lineage>
</organism>
<sequence length="214" mass="24252">MESQSKKLCLLEKTTIQTFAKFHGRDQSDLDRPSTAVTLYKFSNHLPTSKDNSDPTILCLSDFSELTYRRHVFDVEKGAPTTSYCYCSSIIFDTEGDWLVSFTLQLIFPLAFQDDRITIVIKYVETMCSLVKWNDRLVLPIDLDTGTAHPVYSGIEPIIRKKSKAETQGWMEEIAGNIDQVFREGTGERSDTKSYGLATGASFSYELVCSLVRR</sequence>
<evidence type="ECO:0000313" key="2">
    <source>
        <dbReference type="Proteomes" id="UP000622797"/>
    </source>
</evidence>
<gene>
    <name evidence="1" type="ORF">FSARC_11917</name>
</gene>
<dbReference type="EMBL" id="JABEXW010000788">
    <property type="protein sequence ID" value="KAF4955212.1"/>
    <property type="molecule type" value="Genomic_DNA"/>
</dbReference>
<keyword evidence="2" id="KW-1185">Reference proteome</keyword>
<name>A0A8H4TCM4_9HYPO</name>
<reference evidence="1" key="2">
    <citation type="submission" date="2020-05" db="EMBL/GenBank/DDBJ databases">
        <authorList>
            <person name="Kim H.-S."/>
            <person name="Proctor R.H."/>
            <person name="Brown D.W."/>
        </authorList>
    </citation>
    <scope>NUCLEOTIDE SEQUENCE</scope>
    <source>
        <strain evidence="1">NRRL 20472</strain>
    </source>
</reference>
<dbReference type="Proteomes" id="UP000622797">
    <property type="component" value="Unassembled WGS sequence"/>
</dbReference>